<reference evidence="1" key="1">
    <citation type="submission" date="2013-07" db="EMBL/GenBank/DDBJ databases">
        <title>The genome of an arbuscular mycorrhizal fungus provides insights into the evolution of the oldest plant symbiosis.</title>
        <authorList>
            <consortium name="DOE Joint Genome Institute"/>
            <person name="Tisserant E."/>
            <person name="Malbreil M."/>
            <person name="Kuo A."/>
            <person name="Kohler A."/>
            <person name="Symeonidi A."/>
            <person name="Balestrini R."/>
            <person name="Charron P."/>
            <person name="Duensing N."/>
            <person name="Frei-dit-Frey N."/>
            <person name="Gianinazzi-Pearson V."/>
            <person name="Gilbert B."/>
            <person name="Handa Y."/>
            <person name="Hijri M."/>
            <person name="Kaul R."/>
            <person name="Kawaguchi M."/>
            <person name="Krajinski F."/>
            <person name="Lammers P."/>
            <person name="Lapierre D."/>
            <person name="Masclaux F.G."/>
            <person name="Murat C."/>
            <person name="Morin E."/>
            <person name="Ndikumana S."/>
            <person name="Pagni M."/>
            <person name="Petitpierre D."/>
            <person name="Requena N."/>
            <person name="Rosikiewicz P."/>
            <person name="Riley R."/>
            <person name="Saito K."/>
            <person name="San Clemente H."/>
            <person name="Shapiro H."/>
            <person name="van Tuinen D."/>
            <person name="Becard G."/>
            <person name="Bonfante P."/>
            <person name="Paszkowski U."/>
            <person name="Shachar-Hill Y."/>
            <person name="Young J.P."/>
            <person name="Sanders I.R."/>
            <person name="Henrissat B."/>
            <person name="Rensing S.A."/>
            <person name="Grigoriev I.V."/>
            <person name="Corradi N."/>
            <person name="Roux C."/>
            <person name="Martin F."/>
        </authorList>
    </citation>
    <scope>NUCLEOTIDE SEQUENCE</scope>
    <source>
        <strain evidence="1">DAOM 197198</strain>
    </source>
</reference>
<name>U9V2V5_RHIID</name>
<dbReference type="EMBL" id="KI275772">
    <property type="protein sequence ID" value="ESA22211.1"/>
    <property type="molecule type" value="Genomic_DNA"/>
</dbReference>
<dbReference type="HOGENOM" id="CLU_2639309_0_0_1"/>
<protein>
    <submittedName>
        <fullName evidence="1">Uncharacterized protein</fullName>
    </submittedName>
</protein>
<accession>U9V2V5</accession>
<evidence type="ECO:0000313" key="1">
    <source>
        <dbReference type="EMBL" id="ESA22211.1"/>
    </source>
</evidence>
<gene>
    <name evidence="1" type="ORF">GLOINDRAFT_16663</name>
</gene>
<proteinExistence type="predicted"/>
<sequence length="77" mass="8443">MSKHCKDDFQAAAAPNAAPESLKKFPTNKALIEAVNNNLFLETYESYTGKARMTGSGDAKCLIIHFHTAEARIKITT</sequence>
<organism evidence="1">
    <name type="scientific">Rhizophagus irregularis (strain DAOM 181602 / DAOM 197198 / MUCL 43194)</name>
    <name type="common">Arbuscular mycorrhizal fungus</name>
    <name type="synonym">Glomus intraradices</name>
    <dbReference type="NCBI Taxonomy" id="747089"/>
    <lineage>
        <taxon>Eukaryota</taxon>
        <taxon>Fungi</taxon>
        <taxon>Fungi incertae sedis</taxon>
        <taxon>Mucoromycota</taxon>
        <taxon>Glomeromycotina</taxon>
        <taxon>Glomeromycetes</taxon>
        <taxon>Glomerales</taxon>
        <taxon>Glomeraceae</taxon>
        <taxon>Rhizophagus</taxon>
    </lineage>
</organism>
<dbReference type="AlphaFoldDB" id="U9V2V5"/>